<protein>
    <submittedName>
        <fullName evidence="1">Uncharacterized protein</fullName>
    </submittedName>
</protein>
<accession>A0ACC2SY01</accession>
<organism evidence="1 2">
    <name type="scientific">Entomophthora muscae</name>
    <dbReference type="NCBI Taxonomy" id="34485"/>
    <lineage>
        <taxon>Eukaryota</taxon>
        <taxon>Fungi</taxon>
        <taxon>Fungi incertae sedis</taxon>
        <taxon>Zoopagomycota</taxon>
        <taxon>Entomophthoromycotina</taxon>
        <taxon>Entomophthoromycetes</taxon>
        <taxon>Entomophthorales</taxon>
        <taxon>Entomophthoraceae</taxon>
        <taxon>Entomophthora</taxon>
    </lineage>
</organism>
<dbReference type="Proteomes" id="UP001165960">
    <property type="component" value="Unassembled WGS sequence"/>
</dbReference>
<proteinExistence type="predicted"/>
<sequence>MATVNIIIVNMGTVSLKVKDTKIEVNEHLEAVLPYCVSNIEEHYIGQMDTCMAGWVHRVLVPASLDGF</sequence>
<gene>
    <name evidence="1" type="ORF">DSO57_1001859</name>
</gene>
<evidence type="ECO:0000313" key="2">
    <source>
        <dbReference type="Proteomes" id="UP001165960"/>
    </source>
</evidence>
<keyword evidence="2" id="KW-1185">Reference proteome</keyword>
<name>A0ACC2SY01_9FUNG</name>
<evidence type="ECO:0000313" key="1">
    <source>
        <dbReference type="EMBL" id="KAJ9067222.1"/>
    </source>
</evidence>
<comment type="caution">
    <text evidence="1">The sequence shown here is derived from an EMBL/GenBank/DDBJ whole genome shotgun (WGS) entry which is preliminary data.</text>
</comment>
<reference evidence="1" key="1">
    <citation type="submission" date="2022-04" db="EMBL/GenBank/DDBJ databases">
        <title>Genome of the entomopathogenic fungus Entomophthora muscae.</title>
        <authorList>
            <person name="Elya C."/>
            <person name="Lovett B.R."/>
            <person name="Lee E."/>
            <person name="Macias A.M."/>
            <person name="Hajek A.E."/>
            <person name="De Bivort B.L."/>
            <person name="Kasson M.T."/>
            <person name="De Fine Licht H.H."/>
            <person name="Stajich J.E."/>
        </authorList>
    </citation>
    <scope>NUCLEOTIDE SEQUENCE</scope>
    <source>
        <strain evidence="1">Berkeley</strain>
    </source>
</reference>
<dbReference type="EMBL" id="QTSX02004264">
    <property type="protein sequence ID" value="KAJ9067222.1"/>
    <property type="molecule type" value="Genomic_DNA"/>
</dbReference>